<evidence type="ECO:0000313" key="5">
    <source>
        <dbReference type="Proteomes" id="UP001596395"/>
    </source>
</evidence>
<dbReference type="InterPro" id="IPR013373">
    <property type="entry name" value="Flagellin/pilin_N_arc"/>
</dbReference>
<organism evidence="4 5">
    <name type="scientific">Halorubellus litoreus</name>
    <dbReference type="NCBI Taxonomy" id="755308"/>
    <lineage>
        <taxon>Archaea</taxon>
        <taxon>Methanobacteriati</taxon>
        <taxon>Methanobacteriota</taxon>
        <taxon>Stenosarchaea group</taxon>
        <taxon>Halobacteria</taxon>
        <taxon>Halobacteriales</taxon>
        <taxon>Halorubellaceae</taxon>
        <taxon>Halorubellus</taxon>
    </lineage>
</organism>
<protein>
    <submittedName>
        <fullName evidence="4">Type IV pilin N-terminal domain-containing protein</fullName>
    </submittedName>
</protein>
<accession>A0ABD5VPK0</accession>
<proteinExistence type="predicted"/>
<keyword evidence="2" id="KW-0472">Membrane</keyword>
<dbReference type="EMBL" id="JBHSXN010000006">
    <property type="protein sequence ID" value="MFC6955449.1"/>
    <property type="molecule type" value="Genomic_DNA"/>
</dbReference>
<gene>
    <name evidence="4" type="ORF">ACFQGB_21520</name>
</gene>
<dbReference type="PANTHER" id="PTHR38138:SF1">
    <property type="entry name" value="ARCHAEAL TYPE IV PILIN N-TERMINAL DOMAIN-CONTAINING PROTEIN"/>
    <property type="match status" value="1"/>
</dbReference>
<feature type="region of interest" description="Disordered" evidence="1">
    <location>
        <begin position="58"/>
        <end position="141"/>
    </location>
</feature>
<dbReference type="RefSeq" id="WP_336352376.1">
    <property type="nucleotide sequence ID" value="NZ_JAZAQL010000006.1"/>
</dbReference>
<feature type="transmembrane region" description="Helical" evidence="2">
    <location>
        <begin position="12"/>
        <end position="38"/>
    </location>
</feature>
<feature type="domain" description="Archaeal Type IV pilin N-terminal" evidence="3">
    <location>
        <begin position="11"/>
        <end position="96"/>
    </location>
</feature>
<keyword evidence="2" id="KW-1133">Transmembrane helix</keyword>
<evidence type="ECO:0000313" key="4">
    <source>
        <dbReference type="EMBL" id="MFC6955449.1"/>
    </source>
</evidence>
<sequence>MNIKNLFTDEDAVSPVIGVILMVAITVILAAVIGAFVLGIGGSQEQVPQASISFEYDGGSTSGFGDSGDDESVTISHDGGDSIPTGTLTVNIEGNDATTSNGPAAGVSVSSPSDPWTAGSSYTLSDPSTNTPSDTWESDDSITVVWSSQQSDSSQIIAEGELP</sequence>
<name>A0ABD5VPK0_9EURY</name>
<evidence type="ECO:0000256" key="2">
    <source>
        <dbReference type="SAM" id="Phobius"/>
    </source>
</evidence>
<dbReference type="InterPro" id="IPR012859">
    <property type="entry name" value="Pilin_N_archaeal"/>
</dbReference>
<dbReference type="Proteomes" id="UP001596395">
    <property type="component" value="Unassembled WGS sequence"/>
</dbReference>
<keyword evidence="5" id="KW-1185">Reference proteome</keyword>
<comment type="caution">
    <text evidence="4">The sequence shown here is derived from an EMBL/GenBank/DDBJ whole genome shotgun (WGS) entry which is preliminary data.</text>
</comment>
<dbReference type="PANTHER" id="PTHR38138">
    <property type="entry name" value="VNG6441H"/>
    <property type="match status" value="1"/>
</dbReference>
<evidence type="ECO:0000256" key="1">
    <source>
        <dbReference type="SAM" id="MobiDB-lite"/>
    </source>
</evidence>
<reference evidence="4 5" key="1">
    <citation type="journal article" date="2019" name="Int. J. Syst. Evol. Microbiol.">
        <title>The Global Catalogue of Microorganisms (GCM) 10K type strain sequencing project: providing services to taxonomists for standard genome sequencing and annotation.</title>
        <authorList>
            <consortium name="The Broad Institute Genomics Platform"/>
            <consortium name="The Broad Institute Genome Sequencing Center for Infectious Disease"/>
            <person name="Wu L."/>
            <person name="Ma J."/>
        </authorList>
    </citation>
    <scope>NUCLEOTIDE SEQUENCE [LARGE SCALE GENOMIC DNA]</scope>
    <source>
        <strain evidence="4 5">GX26</strain>
    </source>
</reference>
<dbReference type="Pfam" id="PF07790">
    <property type="entry name" value="Pilin_N"/>
    <property type="match status" value="1"/>
</dbReference>
<dbReference type="NCBIfam" id="TIGR02537">
    <property type="entry name" value="arch_flag_Nterm"/>
    <property type="match status" value="1"/>
</dbReference>
<dbReference type="AlphaFoldDB" id="A0ABD5VPK0"/>
<keyword evidence="2" id="KW-0812">Transmembrane</keyword>
<feature type="compositionally biased region" description="Polar residues" evidence="1">
    <location>
        <begin position="84"/>
        <end position="135"/>
    </location>
</feature>
<evidence type="ECO:0000259" key="3">
    <source>
        <dbReference type="Pfam" id="PF07790"/>
    </source>
</evidence>